<evidence type="ECO:0000313" key="9">
    <source>
        <dbReference type="EMBL" id="CAB4613230.1"/>
    </source>
</evidence>
<feature type="transmembrane region" description="Helical" evidence="7">
    <location>
        <begin position="202"/>
        <end position="223"/>
    </location>
</feature>
<dbReference type="InterPro" id="IPR011701">
    <property type="entry name" value="MFS"/>
</dbReference>
<dbReference type="Pfam" id="PF07690">
    <property type="entry name" value="MFS_1"/>
    <property type="match status" value="1"/>
</dbReference>
<dbReference type="PROSITE" id="PS50850">
    <property type="entry name" value="MFS"/>
    <property type="match status" value="1"/>
</dbReference>
<dbReference type="GO" id="GO:0005886">
    <property type="term" value="C:plasma membrane"/>
    <property type="evidence" value="ECO:0007669"/>
    <property type="project" value="UniProtKB-SubCell"/>
</dbReference>
<feature type="transmembrane region" description="Helical" evidence="7">
    <location>
        <begin position="354"/>
        <end position="374"/>
    </location>
</feature>
<dbReference type="InterPro" id="IPR020846">
    <property type="entry name" value="MFS_dom"/>
</dbReference>
<evidence type="ECO:0000256" key="2">
    <source>
        <dbReference type="ARBA" id="ARBA00022448"/>
    </source>
</evidence>
<sequence>MKNRQLILLLSASALGAMSYGVMFTMLDDYRDKYLISESKLGLIVAAGFITGFLANVLIAPFADKGHAKRLVVVGIAMQIIGCLIMAFGGSFITLFLGRFLTGLGGGSTEPAIRRIIILANPTEMGRNLGLSVSAGVGGFALGPMVSAATVDAFGLAAPFLIISTLLLATLLGVSRLSVSEANIEDAPQQRLAFDLLRLRPILGAVIIGLSLYVMIGTFDSLWSIMMEDISAPTWVASVGITIFAVPMLFLAPIGGRLTQTVGPFKASILGLSIGALFMTLYGTIGSPYAMLGVGLMHGIVDGLTITGGSAAIALVSPRERLASAQGLYSGLQTLTGGLAAACAGIAYEHIGRNTFLVCTLVMFAMIGTGAFIARDHLQIKG</sequence>
<organism evidence="9">
    <name type="scientific">freshwater metagenome</name>
    <dbReference type="NCBI Taxonomy" id="449393"/>
    <lineage>
        <taxon>unclassified sequences</taxon>
        <taxon>metagenomes</taxon>
        <taxon>ecological metagenomes</taxon>
    </lineage>
</organism>
<feature type="transmembrane region" description="Helical" evidence="7">
    <location>
        <begin position="291"/>
        <end position="316"/>
    </location>
</feature>
<evidence type="ECO:0000256" key="7">
    <source>
        <dbReference type="SAM" id="Phobius"/>
    </source>
</evidence>
<reference evidence="9" key="1">
    <citation type="submission" date="2020-05" db="EMBL/GenBank/DDBJ databases">
        <authorList>
            <person name="Chiriac C."/>
            <person name="Salcher M."/>
            <person name="Ghai R."/>
            <person name="Kavagutti S V."/>
        </authorList>
    </citation>
    <scope>NUCLEOTIDE SEQUENCE</scope>
</reference>
<keyword evidence="3" id="KW-1003">Cell membrane</keyword>
<dbReference type="InterPro" id="IPR036259">
    <property type="entry name" value="MFS_trans_sf"/>
</dbReference>
<name>A0A6J6HJA6_9ZZZZ</name>
<gene>
    <name evidence="9" type="ORF">UFOPK1874_00562</name>
</gene>
<evidence type="ECO:0000259" key="8">
    <source>
        <dbReference type="PROSITE" id="PS50850"/>
    </source>
</evidence>
<evidence type="ECO:0000256" key="6">
    <source>
        <dbReference type="ARBA" id="ARBA00023136"/>
    </source>
</evidence>
<evidence type="ECO:0000256" key="4">
    <source>
        <dbReference type="ARBA" id="ARBA00022692"/>
    </source>
</evidence>
<keyword evidence="5 7" id="KW-1133">Transmembrane helix</keyword>
<comment type="subcellular location">
    <subcellularLocation>
        <location evidence="1">Cell membrane</location>
        <topology evidence="1">Multi-pass membrane protein</topology>
    </subcellularLocation>
</comment>
<feature type="domain" description="Major facilitator superfamily (MFS) profile" evidence="8">
    <location>
        <begin position="5"/>
        <end position="378"/>
    </location>
</feature>
<proteinExistence type="predicted"/>
<keyword evidence="2" id="KW-0813">Transport</keyword>
<dbReference type="SUPFAM" id="SSF103473">
    <property type="entry name" value="MFS general substrate transporter"/>
    <property type="match status" value="1"/>
</dbReference>
<feature type="transmembrane region" description="Helical" evidence="7">
    <location>
        <begin position="267"/>
        <end position="285"/>
    </location>
</feature>
<keyword evidence="6 7" id="KW-0472">Membrane</keyword>
<dbReference type="PANTHER" id="PTHR23517">
    <property type="entry name" value="RESISTANCE PROTEIN MDTM, PUTATIVE-RELATED-RELATED"/>
    <property type="match status" value="1"/>
</dbReference>
<dbReference type="AlphaFoldDB" id="A0A6J6HJA6"/>
<feature type="transmembrane region" description="Helical" evidence="7">
    <location>
        <begin position="41"/>
        <end position="59"/>
    </location>
</feature>
<evidence type="ECO:0000256" key="1">
    <source>
        <dbReference type="ARBA" id="ARBA00004651"/>
    </source>
</evidence>
<dbReference type="GO" id="GO:0022857">
    <property type="term" value="F:transmembrane transporter activity"/>
    <property type="evidence" value="ECO:0007669"/>
    <property type="project" value="InterPro"/>
</dbReference>
<protein>
    <submittedName>
        <fullName evidence="9">Unannotated protein</fullName>
    </submittedName>
</protein>
<feature type="transmembrane region" description="Helical" evidence="7">
    <location>
        <begin position="71"/>
        <end position="97"/>
    </location>
</feature>
<dbReference type="PANTHER" id="PTHR23517:SF13">
    <property type="entry name" value="MAJOR FACILITATOR SUPERFAMILY MFS_1"/>
    <property type="match status" value="1"/>
</dbReference>
<feature type="transmembrane region" description="Helical" evidence="7">
    <location>
        <begin position="328"/>
        <end position="348"/>
    </location>
</feature>
<keyword evidence="4 7" id="KW-0812">Transmembrane</keyword>
<dbReference type="EMBL" id="CAEZUX010000047">
    <property type="protein sequence ID" value="CAB4613230.1"/>
    <property type="molecule type" value="Genomic_DNA"/>
</dbReference>
<evidence type="ECO:0000256" key="5">
    <source>
        <dbReference type="ARBA" id="ARBA00022989"/>
    </source>
</evidence>
<dbReference type="Gene3D" id="1.20.1250.20">
    <property type="entry name" value="MFS general substrate transporter like domains"/>
    <property type="match status" value="1"/>
</dbReference>
<feature type="transmembrane region" description="Helical" evidence="7">
    <location>
        <begin position="235"/>
        <end position="255"/>
    </location>
</feature>
<accession>A0A6J6HJA6</accession>
<dbReference type="InterPro" id="IPR050171">
    <property type="entry name" value="MFS_Transporters"/>
</dbReference>
<feature type="transmembrane region" description="Helical" evidence="7">
    <location>
        <begin position="153"/>
        <end position="174"/>
    </location>
</feature>
<evidence type="ECO:0000256" key="3">
    <source>
        <dbReference type="ARBA" id="ARBA00022475"/>
    </source>
</evidence>